<accession>C9LG33</accession>
<dbReference type="InterPro" id="IPR050498">
    <property type="entry name" value="Ycf3"/>
</dbReference>
<sequence length="695" mass="79217">MAERRILSLASSSLKRYLGTYLFFLFSTFSIAQINIENVVEMGRYALSYDDYLSAIHYFNSVLDVRPKHAQAYYYRAYAKFSLGDFNGAENDCTASIRLNPYLTETYRLRGLCRIRKSEFQGAITDYEQVLKDFPSDEGALFNQGLCYLQVHKTDSATIAADRLLKQSPKFYRGYMLKAQIAFEQKDTINGLRQIDALLTLRPSEASAWMLKAQYALQKAKYQLADSLLTTAIRYEKNNYEPFLLRAEARHALNQFGNALLDYDKVIELVPKHFVAHYNRALLRALVGDDNRAIDDFNFVLSVEPDNTLARYNRALLREQTGDYQGAIKDYSILIKAYPNFLFGYYARSRLRRKTGDTRGALADETVVARAQLDIAFAKPKRSFIRTVRKRSDHALEHYDRPIEDETDTVRILGDLLLGHVENQTATQEILPAFTPQLQPTTTRGYRSDGYLDELSALSKRIADIELQAERAAGNRYLQQSSRRLLFTAEKTPETTATLTQHLQIIDSLQSAGGELSQYDYKILRTILLRAIYNFSEALQLASSIIASDSALALPYVNRAALLIGMSKAEKTTEKITENTQSPHLSTLYLNQALEDINAAISKLPDCAYLYYNRSCIYHALYKQQAALTDLDRAIALDHRLAEAYYNRAVIRLQNKETENVTADLSRAGELGLYKAYSLLKQTQTKKTKHKVKRK</sequence>
<evidence type="ECO:0000313" key="4">
    <source>
        <dbReference type="EMBL" id="EEX71641.1"/>
    </source>
</evidence>
<dbReference type="SMART" id="SM00028">
    <property type="entry name" value="TPR"/>
    <property type="match status" value="9"/>
</dbReference>
<dbReference type="OrthoDB" id="712930at2"/>
<evidence type="ECO:0000256" key="1">
    <source>
        <dbReference type="ARBA" id="ARBA00022737"/>
    </source>
</evidence>
<protein>
    <submittedName>
        <fullName evidence="4">Tetratricopeptide repeat protein</fullName>
    </submittedName>
</protein>
<proteinExistence type="predicted"/>
<dbReference type="Proteomes" id="UP000003460">
    <property type="component" value="Unassembled WGS sequence"/>
</dbReference>
<keyword evidence="5" id="KW-1185">Reference proteome</keyword>
<dbReference type="PROSITE" id="PS50005">
    <property type="entry name" value="TPR"/>
    <property type="match status" value="2"/>
</dbReference>
<comment type="caution">
    <text evidence="4">The sequence shown here is derived from an EMBL/GenBank/DDBJ whole genome shotgun (WGS) entry which is preliminary data.</text>
</comment>
<dbReference type="InterPro" id="IPR019734">
    <property type="entry name" value="TPR_rpt"/>
</dbReference>
<dbReference type="EMBL" id="ACIJ02000018">
    <property type="protein sequence ID" value="EEX71641.1"/>
    <property type="molecule type" value="Genomic_DNA"/>
</dbReference>
<dbReference type="Gene3D" id="1.25.40.10">
    <property type="entry name" value="Tetratricopeptide repeat domain"/>
    <property type="match status" value="3"/>
</dbReference>
<reference evidence="4" key="1">
    <citation type="submission" date="2009-09" db="EMBL/GenBank/DDBJ databases">
        <authorList>
            <person name="Weinstock G."/>
            <person name="Sodergren E."/>
            <person name="Clifton S."/>
            <person name="Fulton L."/>
            <person name="Fulton B."/>
            <person name="Courtney L."/>
            <person name="Fronick C."/>
            <person name="Harrison M."/>
            <person name="Strong C."/>
            <person name="Farmer C."/>
            <person name="Delahaunty K."/>
            <person name="Markovic C."/>
            <person name="Hall O."/>
            <person name="Minx P."/>
            <person name="Tomlinson C."/>
            <person name="Mitreva M."/>
            <person name="Nelson J."/>
            <person name="Hou S."/>
            <person name="Wollam A."/>
            <person name="Pepin K.H."/>
            <person name="Johnson M."/>
            <person name="Bhonagiri V."/>
            <person name="Nash W.E."/>
            <person name="Warren W."/>
            <person name="Chinwalla A."/>
            <person name="Mardis E.R."/>
            <person name="Wilson R.K."/>
        </authorList>
    </citation>
    <scope>NUCLEOTIDE SEQUENCE [LARGE SCALE GENOMIC DNA]</scope>
    <source>
        <strain evidence="4">ATCC 51259</strain>
    </source>
</reference>
<dbReference type="PANTHER" id="PTHR44858:SF1">
    <property type="entry name" value="UDP-N-ACETYLGLUCOSAMINE--PEPTIDE N-ACETYLGLUCOSAMINYLTRANSFERASE SPINDLY-RELATED"/>
    <property type="match status" value="1"/>
</dbReference>
<keyword evidence="2 3" id="KW-0802">TPR repeat</keyword>
<dbReference type="GeneID" id="84576172"/>
<dbReference type="RefSeq" id="WP_006254948.1">
    <property type="nucleotide sequence ID" value="NZ_GG700642.1"/>
</dbReference>
<feature type="repeat" description="TPR" evidence="3">
    <location>
        <begin position="104"/>
        <end position="137"/>
    </location>
</feature>
<evidence type="ECO:0000256" key="2">
    <source>
        <dbReference type="ARBA" id="ARBA00022803"/>
    </source>
</evidence>
<dbReference type="SUPFAM" id="SSF48452">
    <property type="entry name" value="TPR-like"/>
    <property type="match status" value="2"/>
</dbReference>
<dbReference type="InterPro" id="IPR011990">
    <property type="entry name" value="TPR-like_helical_dom_sf"/>
</dbReference>
<dbReference type="PANTHER" id="PTHR44858">
    <property type="entry name" value="TETRATRICOPEPTIDE REPEAT PROTEIN 6"/>
    <property type="match status" value="1"/>
</dbReference>
<dbReference type="HOGENOM" id="CLU_027125_0_0_10"/>
<organism evidence="4 5">
    <name type="scientific">Alloprevotella tannerae ATCC 51259</name>
    <dbReference type="NCBI Taxonomy" id="626522"/>
    <lineage>
        <taxon>Bacteria</taxon>
        <taxon>Pseudomonadati</taxon>
        <taxon>Bacteroidota</taxon>
        <taxon>Bacteroidia</taxon>
        <taxon>Bacteroidales</taxon>
        <taxon>Prevotellaceae</taxon>
        <taxon>Alloprevotella</taxon>
    </lineage>
</organism>
<evidence type="ECO:0000256" key="3">
    <source>
        <dbReference type="PROSITE-ProRule" id="PRU00339"/>
    </source>
</evidence>
<gene>
    <name evidence="4" type="ORF">GCWU000325_01173</name>
</gene>
<keyword evidence="1" id="KW-0677">Repeat</keyword>
<dbReference type="STRING" id="626522.GCWU000325_01173"/>
<dbReference type="AlphaFoldDB" id="C9LG33"/>
<name>C9LG33_9BACT</name>
<dbReference type="eggNOG" id="COG0457">
    <property type="taxonomic scope" value="Bacteria"/>
</dbReference>
<evidence type="ECO:0000313" key="5">
    <source>
        <dbReference type="Proteomes" id="UP000003460"/>
    </source>
</evidence>
<dbReference type="Pfam" id="PF13432">
    <property type="entry name" value="TPR_16"/>
    <property type="match status" value="3"/>
</dbReference>
<feature type="repeat" description="TPR" evidence="3">
    <location>
        <begin position="36"/>
        <end position="69"/>
    </location>
</feature>